<evidence type="ECO:0000313" key="6">
    <source>
        <dbReference type="EMBL" id="AZF71418.1"/>
    </source>
</evidence>
<dbReference type="EMBL" id="CP011056">
    <property type="protein sequence ID" value="AKA77011.1"/>
    <property type="molecule type" value="Genomic_DNA"/>
</dbReference>
<evidence type="ECO:0000313" key="9">
    <source>
        <dbReference type="EMBL" id="AZF79269.1"/>
    </source>
</evidence>
<dbReference type="Proteomes" id="UP000033057">
    <property type="component" value="Chromosome"/>
</dbReference>
<gene>
    <name evidence="12" type="ORF">HFC64_00555</name>
    <name evidence="13" type="ORF">SSOP1_1147</name>
    <name evidence="4" type="ORF">SULA_2120</name>
    <name evidence="2" type="ORF">SULB_2121</name>
    <name evidence="3" type="ORF">SULC_2119</name>
    <name evidence="5" type="ORF">SULG_10695</name>
    <name evidence="6" type="ORF">SULH_10695</name>
    <name evidence="7" type="ORF">SULI_10695</name>
    <name evidence="8" type="ORF">SULM_10685</name>
    <name evidence="9" type="ORF">SULN_10685</name>
    <name evidence="10" type="ORF">SULO_10695</name>
    <name evidence="11" type="ORF">SULZ_10635</name>
</gene>
<dbReference type="RefSeq" id="WP_009989748.1">
    <property type="nucleotide sequence ID" value="NZ_CP011055.2"/>
</dbReference>
<evidence type="ECO:0000313" key="25">
    <source>
        <dbReference type="Proteomes" id="UP000594632"/>
    </source>
</evidence>
<evidence type="ECO:0000313" key="3">
    <source>
        <dbReference type="EMBL" id="AKA77011.1"/>
    </source>
</evidence>
<dbReference type="KEGG" id="ssof:SULC_2119"/>
<dbReference type="GeneID" id="44130050"/>
<evidence type="ECO:0000313" key="13">
    <source>
        <dbReference type="EMBL" id="SAI84701.1"/>
    </source>
</evidence>
<dbReference type="Proteomes" id="UP000269431">
    <property type="component" value="Chromosome"/>
</dbReference>
<evidence type="ECO:0000313" key="15">
    <source>
        <dbReference type="Proteomes" id="UP000033085"/>
    </source>
</evidence>
<dbReference type="EMBL" id="CP033236">
    <property type="protein sequence ID" value="AZF71418.1"/>
    <property type="molecule type" value="Genomic_DNA"/>
</dbReference>
<dbReference type="Proteomes" id="UP000273443">
    <property type="component" value="Chromosome"/>
</dbReference>
<evidence type="ECO:0000313" key="14">
    <source>
        <dbReference type="Proteomes" id="UP000033057"/>
    </source>
</evidence>
<feature type="domain" description="DUF8155" evidence="1">
    <location>
        <begin position="9"/>
        <end position="107"/>
    </location>
</feature>
<dbReference type="GeneID" id="1454151"/>
<protein>
    <submittedName>
        <fullName evidence="12">M23 family metallopeptidase</fullName>
    </submittedName>
</protein>
<evidence type="ECO:0000313" key="24">
    <source>
        <dbReference type="Proteomes" id="UP000282269"/>
    </source>
</evidence>
<dbReference type="Proteomes" id="UP000273194">
    <property type="component" value="Chromosome"/>
</dbReference>
<dbReference type="Proteomes" id="UP000267993">
    <property type="component" value="Chromosome"/>
</dbReference>
<dbReference type="EMBL" id="LT549890">
    <property type="protein sequence ID" value="SAI84701.1"/>
    <property type="molecule type" value="Genomic_DNA"/>
</dbReference>
<dbReference type="EMBL" id="CP033235">
    <property type="protein sequence ID" value="AZF68798.1"/>
    <property type="molecule type" value="Genomic_DNA"/>
</dbReference>
<dbReference type="Pfam" id="PF26482">
    <property type="entry name" value="DUF8155"/>
    <property type="match status" value="1"/>
</dbReference>
<dbReference type="Proteomes" id="UP000594632">
    <property type="component" value="Chromosome"/>
</dbReference>
<dbReference type="KEGG" id="ssoa:SULA_2120"/>
<dbReference type="AlphaFoldDB" id="A0A0E3GVB1"/>
<evidence type="ECO:0000313" key="11">
    <source>
        <dbReference type="EMBL" id="AZF84446.1"/>
    </source>
</evidence>
<dbReference type="OrthoDB" id="36515at2157"/>
<reference evidence="12 25" key="6">
    <citation type="journal article" date="2020" name="Nat. Commun.">
        <title>The structures of two archaeal type IV pili illuminate evolutionary relationships.</title>
        <authorList>
            <person name="Wang F."/>
            <person name="Baquero D.P."/>
            <person name="Su Z."/>
            <person name="Beltran L.C."/>
            <person name="Prangishvili D."/>
            <person name="Krupovic M."/>
            <person name="Egelman E.H."/>
        </authorList>
    </citation>
    <scope>NUCLEOTIDE SEQUENCE [LARGE SCALE GENOMIC DNA]</scope>
    <source>
        <strain evidence="12 25">POZ149</strain>
    </source>
</reference>
<dbReference type="EMBL" id="CP011057">
    <property type="protein sequence ID" value="AKA79703.1"/>
    <property type="molecule type" value="Genomic_DNA"/>
</dbReference>
<dbReference type="PATRIC" id="fig|2287.6.peg.2175"/>
<dbReference type="Proteomes" id="UP000278715">
    <property type="component" value="Chromosome"/>
</dbReference>
<dbReference type="EMBL" id="CP033238">
    <property type="protein sequence ID" value="AZF76661.1"/>
    <property type="molecule type" value="Genomic_DNA"/>
</dbReference>
<evidence type="ECO:0000313" key="5">
    <source>
        <dbReference type="EMBL" id="AZF68798.1"/>
    </source>
</evidence>
<evidence type="ECO:0000259" key="1">
    <source>
        <dbReference type="Pfam" id="PF26482"/>
    </source>
</evidence>
<dbReference type="KEGG" id="ssol:SULB_2121"/>
<organism evidence="3 14">
    <name type="scientific">Saccharolobus solfataricus</name>
    <name type="common">Sulfolobus solfataricus</name>
    <dbReference type="NCBI Taxonomy" id="2287"/>
    <lineage>
        <taxon>Archaea</taxon>
        <taxon>Thermoproteota</taxon>
        <taxon>Thermoprotei</taxon>
        <taxon>Sulfolobales</taxon>
        <taxon>Sulfolobaceae</taxon>
        <taxon>Saccharolobus</taxon>
    </lineage>
</organism>
<dbReference type="EMBL" id="CP033237">
    <property type="protein sequence ID" value="AZF74038.1"/>
    <property type="molecule type" value="Genomic_DNA"/>
</dbReference>
<evidence type="ECO:0000313" key="4">
    <source>
        <dbReference type="EMBL" id="AKA79703.1"/>
    </source>
</evidence>
<dbReference type="EMBL" id="CP033239">
    <property type="protein sequence ID" value="AZF79269.1"/>
    <property type="molecule type" value="Genomic_DNA"/>
</dbReference>
<dbReference type="Proteomes" id="UP000076770">
    <property type="component" value="Chromosome i"/>
</dbReference>
<sequence length="279" mass="31757">MFIKDGSLISYFSSGFPSHVRVKAIDISSPDYEVFYSPVKGEVVDIVRFEIGRPNRFSTINYDYMILINSENQRIIKVLHVLPWVEKGEYVKEGRVIGEFLQTPYTGGDFPHAHIEGITIRFPKISNYRDSKIGIVHKKDKEFFDVIIKDFAEAGKLRGLGCCGGLLNASLPYACYGGIIGGFTGQLSLYDLNLGYLAVRRKTYLLFEGRKNLLRNWEEDASFKVLVNKPICGFAFMEIVLSHNGYPMIRFFLNNVNLSEGDEIDISEFVRDRLGSKIY</sequence>
<evidence type="ECO:0000313" key="18">
    <source>
        <dbReference type="Proteomes" id="UP000267993"/>
    </source>
</evidence>
<dbReference type="Proteomes" id="UP000033085">
    <property type="component" value="Chromosome"/>
</dbReference>
<dbReference type="Proteomes" id="UP000275843">
    <property type="component" value="Chromosome"/>
</dbReference>
<accession>A0A0E3GVB1</accession>
<dbReference type="OMA" id="KGLIRNW"/>
<dbReference type="Gene3D" id="2.70.70.10">
    <property type="entry name" value="Glucose Permease (Domain IIA)"/>
    <property type="match status" value="1"/>
</dbReference>
<evidence type="ECO:0000313" key="7">
    <source>
        <dbReference type="EMBL" id="AZF74038.1"/>
    </source>
</evidence>
<dbReference type="EMBL" id="CP033241">
    <property type="protein sequence ID" value="AZF84446.1"/>
    <property type="molecule type" value="Genomic_DNA"/>
</dbReference>
<evidence type="ECO:0000313" key="22">
    <source>
        <dbReference type="Proteomes" id="UP000275843"/>
    </source>
</evidence>
<evidence type="ECO:0000313" key="21">
    <source>
        <dbReference type="Proteomes" id="UP000273443"/>
    </source>
</evidence>
<name>A0A0E3GVB1_SACSO</name>
<reference evidence="13" key="3">
    <citation type="submission" date="2016-04" db="EMBL/GenBank/DDBJ databases">
        <authorList>
            <person name="Evans L.H."/>
            <person name="Alamgir A."/>
            <person name="Owens N."/>
            <person name="Weber N.D."/>
            <person name="Virtaneva K."/>
            <person name="Barbian K."/>
            <person name="Babar A."/>
            <person name="Rosenke K."/>
        </authorList>
    </citation>
    <scope>NUCLEOTIDE SEQUENCE</scope>
    <source>
        <strain evidence="13">P1</strain>
    </source>
</reference>
<evidence type="ECO:0000313" key="10">
    <source>
        <dbReference type="EMBL" id="AZF81873.1"/>
    </source>
</evidence>
<dbReference type="InterPro" id="IPR011055">
    <property type="entry name" value="Dup_hybrid_motif"/>
</dbReference>
<evidence type="ECO:0000313" key="2">
    <source>
        <dbReference type="EMBL" id="AKA74315.1"/>
    </source>
</evidence>
<dbReference type="EMBL" id="CP050869">
    <property type="protein sequence ID" value="QPG48678.1"/>
    <property type="molecule type" value="Genomic_DNA"/>
</dbReference>
<dbReference type="InterPro" id="IPR058468">
    <property type="entry name" value="DUF8155_N"/>
</dbReference>
<evidence type="ECO:0000313" key="8">
    <source>
        <dbReference type="EMBL" id="AZF76661.1"/>
    </source>
</evidence>
<proteinExistence type="predicted"/>
<reference evidence="18 19" key="4">
    <citation type="journal article" date="2018" name="Proc. Natl. Acad. Sci. U.S.A.">
        <title>Nonmutational mechanism of inheritance in the Archaeon Sulfolobus solfataricus.</title>
        <authorList>
            <person name="Payne S."/>
            <person name="McCarthy S."/>
            <person name="Johnson T."/>
            <person name="North E."/>
            <person name="Blum P."/>
        </authorList>
    </citation>
    <scope>NUCLEOTIDE SEQUENCE [LARGE SCALE GENOMIC DNA]</scope>
    <source>
        <strain evidence="6 18">SARC-H</strain>
        <strain evidence="7 22">SARC-I</strain>
        <strain evidence="9 23">SARC-N</strain>
        <strain evidence="10 24">SARC-O</strain>
        <strain evidence="11 19">SUL120</strain>
        <strain evidence="5 20">SULG</strain>
        <strain evidence="8 21">SULM</strain>
    </source>
</reference>
<dbReference type="EMBL" id="CP033240">
    <property type="protein sequence ID" value="AZF81873.1"/>
    <property type="molecule type" value="Genomic_DNA"/>
</dbReference>
<evidence type="ECO:0000313" key="19">
    <source>
        <dbReference type="Proteomes" id="UP000269431"/>
    </source>
</evidence>
<evidence type="ECO:0000313" key="23">
    <source>
        <dbReference type="Proteomes" id="UP000278715"/>
    </source>
</evidence>
<reference evidence="3" key="5">
    <citation type="submission" date="2018-10" db="EMBL/GenBank/DDBJ databases">
        <authorList>
            <person name="McCarthy S."/>
            <person name="Gradnigo J."/>
            <person name="Johnson T."/>
            <person name="Payne S."/>
            <person name="Lipzen A."/>
            <person name="Schackwitz W."/>
            <person name="Martin J."/>
            <person name="Moriyama E."/>
            <person name="Blum P."/>
        </authorList>
    </citation>
    <scope>NUCLEOTIDE SEQUENCE</scope>
    <source>
        <strain evidence="2">SARC-B</strain>
        <strain evidence="3">SARC-C</strain>
        <strain evidence="4">SULA</strain>
    </source>
</reference>
<reference evidence="14 15" key="1">
    <citation type="journal article" date="2015" name="Genome Announc.">
        <title>Complete Genome Sequence of Sulfolobus solfataricus Strain 98/2 and Evolved Derivatives.</title>
        <authorList>
            <person name="McCarthy S."/>
            <person name="Gradnigo J."/>
            <person name="Johnson T."/>
            <person name="Payne S."/>
            <person name="Lipzen A."/>
            <person name="Martin J."/>
            <person name="Schackwitz W."/>
            <person name="Moriyama E."/>
            <person name="Blum P."/>
        </authorList>
    </citation>
    <scope>NUCLEOTIDE SEQUENCE [LARGE SCALE GENOMIC DNA]</scope>
    <source>
        <strain evidence="14">98/2 SULC</strain>
        <strain evidence="2">SARC-B</strain>
        <strain evidence="3">SARC-C</strain>
        <strain evidence="4 16">SULA</strain>
        <strain evidence="15">SULB</strain>
    </source>
</reference>
<dbReference type="Proteomes" id="UP000282269">
    <property type="component" value="Chromosome"/>
</dbReference>
<reference evidence="17" key="2">
    <citation type="submission" date="2016-04" db="EMBL/GenBank/DDBJ databases">
        <authorList>
            <person name="Shah S.A."/>
            <person name="Garrett R.A."/>
        </authorList>
    </citation>
    <scope>NUCLEOTIDE SEQUENCE [LARGE SCALE GENOMIC DNA]</scope>
    <source>
        <strain evidence="17">ATCC 35091 / DSM 1616 / JCM 8930 / NBRC 15331 / P1</strain>
    </source>
</reference>
<dbReference type="EMBL" id="CP011055">
    <property type="protein sequence ID" value="AKA74315.1"/>
    <property type="molecule type" value="Genomic_DNA"/>
</dbReference>
<evidence type="ECO:0000313" key="20">
    <source>
        <dbReference type="Proteomes" id="UP000273194"/>
    </source>
</evidence>
<evidence type="ECO:0000313" key="12">
    <source>
        <dbReference type="EMBL" id="QPG48678.1"/>
    </source>
</evidence>
<dbReference type="Proteomes" id="UP000033106">
    <property type="component" value="Chromosome"/>
</dbReference>
<evidence type="ECO:0000313" key="16">
    <source>
        <dbReference type="Proteomes" id="UP000033106"/>
    </source>
</evidence>
<evidence type="ECO:0000313" key="17">
    <source>
        <dbReference type="Proteomes" id="UP000076770"/>
    </source>
</evidence>